<proteinExistence type="predicted"/>
<keyword evidence="1" id="KW-0812">Transmembrane</keyword>
<reference evidence="2" key="1">
    <citation type="submission" date="2022-09" db="EMBL/GenBank/DDBJ databases">
        <title>Winslowiella arboricola sp. nov., isolated from bleeding cankers on broadleaf hosts.</title>
        <authorList>
            <person name="Brady C."/>
            <person name="Kaur S."/>
            <person name="Crampton B."/>
            <person name="Maddock D."/>
            <person name="Arnold D."/>
            <person name="Denman S."/>
        </authorList>
    </citation>
    <scope>NUCLEOTIDE SEQUENCE</scope>
    <source>
        <strain evidence="2">BAC 15a-03b</strain>
    </source>
</reference>
<comment type="caution">
    <text evidence="2">The sequence shown here is derived from an EMBL/GenBank/DDBJ whole genome shotgun (WGS) entry which is preliminary data.</text>
</comment>
<dbReference type="RefSeq" id="WP_267140890.1">
    <property type="nucleotide sequence ID" value="NZ_JAODIL010000046.1"/>
</dbReference>
<evidence type="ECO:0000313" key="2">
    <source>
        <dbReference type="EMBL" id="MCU5778191.1"/>
    </source>
</evidence>
<organism evidence="2 3">
    <name type="scientific">Winslowiella arboricola</name>
    <dbReference type="NCBI Taxonomy" id="2978220"/>
    <lineage>
        <taxon>Bacteria</taxon>
        <taxon>Pseudomonadati</taxon>
        <taxon>Pseudomonadota</taxon>
        <taxon>Gammaproteobacteria</taxon>
        <taxon>Enterobacterales</taxon>
        <taxon>Erwiniaceae</taxon>
        <taxon>Winslowiella</taxon>
    </lineage>
</organism>
<evidence type="ECO:0000313" key="3">
    <source>
        <dbReference type="Proteomes" id="UP001064262"/>
    </source>
</evidence>
<keyword evidence="3" id="KW-1185">Reference proteome</keyword>
<evidence type="ECO:0000256" key="1">
    <source>
        <dbReference type="SAM" id="Phobius"/>
    </source>
</evidence>
<feature type="transmembrane region" description="Helical" evidence="1">
    <location>
        <begin position="86"/>
        <end position="107"/>
    </location>
</feature>
<dbReference type="AlphaFoldDB" id="A0A9J6PVY6"/>
<keyword evidence="1" id="KW-1133">Transmembrane helix</keyword>
<protein>
    <submittedName>
        <fullName evidence="2">Uncharacterized protein</fullName>
    </submittedName>
</protein>
<keyword evidence="1" id="KW-0472">Membrane</keyword>
<name>A0A9J6PVY6_9GAMM</name>
<dbReference type="EMBL" id="JAODIM010000041">
    <property type="protein sequence ID" value="MCU5778191.1"/>
    <property type="molecule type" value="Genomic_DNA"/>
</dbReference>
<accession>A0A9J6PVY6</accession>
<sequence length="192" mass="22273">MLYKAFQQRLHHCQKNELAIREAKPDRLRQIQDELNNSIHQSTGMFTFTIPLVLSTFFMILSLAIAQYSLWEMVTRFLQLPSTTTLILVVISSVVCAILYIIPLFVMTKGYMIGVKVHIWLAWFTLLMAGVYFVNYLLCAITSETGFIAPLLSLAFIIFSFVIICSERFYYSLLFALWCRVMRKLAIVQRYA</sequence>
<feature type="transmembrane region" description="Helical" evidence="1">
    <location>
        <begin position="119"/>
        <end position="141"/>
    </location>
</feature>
<dbReference type="Proteomes" id="UP001064262">
    <property type="component" value="Unassembled WGS sequence"/>
</dbReference>
<feature type="transmembrane region" description="Helical" evidence="1">
    <location>
        <begin position="45"/>
        <end position="66"/>
    </location>
</feature>
<gene>
    <name evidence="2" type="ORF">N5923_11890</name>
</gene>